<keyword evidence="4" id="KW-1185">Reference proteome</keyword>
<dbReference type="Pfam" id="PF20167">
    <property type="entry name" value="Transposase_32"/>
    <property type="match status" value="1"/>
</dbReference>
<accession>A0AAE0AY14</accession>
<organism evidence="3 4">
    <name type="scientific">Dipteronia sinensis</name>
    <dbReference type="NCBI Taxonomy" id="43782"/>
    <lineage>
        <taxon>Eukaryota</taxon>
        <taxon>Viridiplantae</taxon>
        <taxon>Streptophyta</taxon>
        <taxon>Embryophyta</taxon>
        <taxon>Tracheophyta</taxon>
        <taxon>Spermatophyta</taxon>
        <taxon>Magnoliopsida</taxon>
        <taxon>eudicotyledons</taxon>
        <taxon>Gunneridae</taxon>
        <taxon>Pentapetalae</taxon>
        <taxon>rosids</taxon>
        <taxon>malvids</taxon>
        <taxon>Sapindales</taxon>
        <taxon>Sapindaceae</taxon>
        <taxon>Hippocastanoideae</taxon>
        <taxon>Acereae</taxon>
        <taxon>Dipteronia</taxon>
    </lineage>
</organism>
<comment type="caution">
    <text evidence="3">The sequence shown here is derived from an EMBL/GenBank/DDBJ whole genome shotgun (WGS) entry which is preliminary data.</text>
</comment>
<sequence length="381" mass="44388">MRRPPPPPVEDPSDASRRKGKEPMERPVQRHPEFTCRLKSNQRRSMVVERGLNSKDLEGTRFLIDVDRLRWRTYCTIRNQCNKTMVQEFYAAMCWQHFLEGGSMRVRGKNVNFNAKNINEWWETQSYPQWTEGYEYKGIYQLYIKTLANELQDTEYGIWNTSNMFIQGQIDFKSAFWHTFFSYSLFPSHHRHNVTLRPAILLYLMKKNLPFDCGTIALKRIAEAGRTNVPSLAFPCLITHFCDKSRVRLQKEMRAERRAAVEVGVDEQVVEEGFQLGAEPSTHRERRAPRRSAELMPDWAQDLTTMVRDLSIEFKALKDSFGDDGTYIRRTPQFSRKRTNIEGPSSRANGADCPELELAISPMHAPYSPMPDPTFDQVAEF</sequence>
<reference evidence="3" key="1">
    <citation type="journal article" date="2023" name="Plant J.">
        <title>Genome sequences and population genomics provide insights into the demographic history, inbreeding, and mutation load of two 'living fossil' tree species of Dipteronia.</title>
        <authorList>
            <person name="Feng Y."/>
            <person name="Comes H.P."/>
            <person name="Chen J."/>
            <person name="Zhu S."/>
            <person name="Lu R."/>
            <person name="Zhang X."/>
            <person name="Li P."/>
            <person name="Qiu J."/>
            <person name="Olsen K.M."/>
            <person name="Qiu Y."/>
        </authorList>
    </citation>
    <scope>NUCLEOTIDE SEQUENCE</scope>
    <source>
        <strain evidence="3">NBL</strain>
    </source>
</reference>
<evidence type="ECO:0000313" key="4">
    <source>
        <dbReference type="Proteomes" id="UP001281410"/>
    </source>
</evidence>
<proteinExistence type="predicted"/>
<evidence type="ECO:0000256" key="1">
    <source>
        <dbReference type="SAM" id="MobiDB-lite"/>
    </source>
</evidence>
<dbReference type="EMBL" id="JANJYJ010000002">
    <property type="protein sequence ID" value="KAK3225963.1"/>
    <property type="molecule type" value="Genomic_DNA"/>
</dbReference>
<feature type="region of interest" description="Disordered" evidence="1">
    <location>
        <begin position="1"/>
        <end position="31"/>
    </location>
</feature>
<dbReference type="InterPro" id="IPR046796">
    <property type="entry name" value="Transposase_32_dom"/>
</dbReference>
<dbReference type="Proteomes" id="UP001281410">
    <property type="component" value="Unassembled WGS sequence"/>
</dbReference>
<evidence type="ECO:0000313" key="3">
    <source>
        <dbReference type="EMBL" id="KAK3225963.1"/>
    </source>
</evidence>
<dbReference type="AlphaFoldDB" id="A0AAE0AY14"/>
<gene>
    <name evidence="3" type="ORF">Dsin_005825</name>
</gene>
<evidence type="ECO:0000259" key="2">
    <source>
        <dbReference type="Pfam" id="PF20167"/>
    </source>
</evidence>
<feature type="domain" description="Putative plant transposon protein" evidence="2">
    <location>
        <begin position="68"/>
        <end position="247"/>
    </location>
</feature>
<name>A0AAE0AY14_9ROSI</name>
<feature type="compositionally biased region" description="Pro residues" evidence="1">
    <location>
        <begin position="1"/>
        <end position="10"/>
    </location>
</feature>
<protein>
    <recommendedName>
        <fullName evidence="2">Putative plant transposon protein domain-containing protein</fullName>
    </recommendedName>
</protein>
<feature type="compositionally biased region" description="Basic and acidic residues" evidence="1">
    <location>
        <begin position="14"/>
        <end position="31"/>
    </location>
</feature>